<dbReference type="AlphaFoldDB" id="A0A388SDN3"/>
<gene>
    <name evidence="2" type="ORF">MESMUL_01980</name>
</gene>
<keyword evidence="3" id="KW-1185">Reference proteome</keyword>
<dbReference type="InterPro" id="IPR008523">
    <property type="entry name" value="DUF805"/>
</dbReference>
<accession>A0A388SDN3</accession>
<evidence type="ECO:0000313" key="2">
    <source>
        <dbReference type="EMBL" id="GBO92844.1"/>
    </source>
</evidence>
<evidence type="ECO:0000313" key="3">
    <source>
        <dbReference type="Proteomes" id="UP000266091"/>
    </source>
</evidence>
<dbReference type="PANTHER" id="PTHR34980:SF3">
    <property type="entry name" value="BLR8105 PROTEIN"/>
    <property type="match status" value="1"/>
</dbReference>
<dbReference type="PANTHER" id="PTHR34980">
    <property type="entry name" value="INNER MEMBRANE PROTEIN-RELATED-RELATED"/>
    <property type="match status" value="1"/>
</dbReference>
<protein>
    <recommendedName>
        <fullName evidence="4">DUF805 domain-containing protein</fullName>
    </recommendedName>
</protein>
<keyword evidence="1" id="KW-0472">Membrane</keyword>
<dbReference type="Pfam" id="PF05656">
    <property type="entry name" value="DUF805"/>
    <property type="match status" value="1"/>
</dbReference>
<feature type="transmembrane region" description="Helical" evidence="1">
    <location>
        <begin position="85"/>
        <end position="103"/>
    </location>
</feature>
<comment type="caution">
    <text evidence="2">The sequence shown here is derived from an EMBL/GenBank/DDBJ whole genome shotgun (WGS) entry which is preliminary data.</text>
</comment>
<evidence type="ECO:0000256" key="1">
    <source>
        <dbReference type="SAM" id="Phobius"/>
    </source>
</evidence>
<name>A0A388SDN3_9BURK</name>
<keyword evidence="1" id="KW-0812">Transmembrane</keyword>
<dbReference type="RefSeq" id="WP_160117843.1">
    <property type="nucleotide sequence ID" value="NZ_BGZJ01000001.1"/>
</dbReference>
<keyword evidence="1" id="KW-1133">Transmembrane helix</keyword>
<dbReference type="EMBL" id="BGZJ01000001">
    <property type="protein sequence ID" value="GBO92844.1"/>
    <property type="molecule type" value="Genomic_DNA"/>
</dbReference>
<evidence type="ECO:0008006" key="4">
    <source>
        <dbReference type="Google" id="ProtNLM"/>
    </source>
</evidence>
<organism evidence="2 3">
    <name type="scientific">Mesosutterella multiformis</name>
    <dbReference type="NCBI Taxonomy" id="2259133"/>
    <lineage>
        <taxon>Bacteria</taxon>
        <taxon>Pseudomonadati</taxon>
        <taxon>Pseudomonadota</taxon>
        <taxon>Betaproteobacteria</taxon>
        <taxon>Burkholderiales</taxon>
        <taxon>Sutterellaceae</taxon>
        <taxon>Mesosutterella</taxon>
    </lineage>
</organism>
<sequence>MALLSETPLLKDIAAWTTAGRLTRARFGGALALWLAVMMAGFAAAWLGLRSGASPMLGGGLIAIGLWFAVCATARRLHDMSHSGFWAILVFALFPIGFIPLLITESRAGENAWGENPKGLLKINDPRLLRRLTENAREGSVMHEVGSRDSEEKK</sequence>
<dbReference type="GO" id="GO:0005886">
    <property type="term" value="C:plasma membrane"/>
    <property type="evidence" value="ECO:0007669"/>
    <property type="project" value="TreeGrafter"/>
</dbReference>
<feature type="transmembrane region" description="Helical" evidence="1">
    <location>
        <begin position="55"/>
        <end position="73"/>
    </location>
</feature>
<proteinExistence type="predicted"/>
<reference evidence="2 3" key="1">
    <citation type="journal article" date="2018" name="Int. J. Syst. Evol. Microbiol.">
        <title>Mesosutterella multiformis gen. nov., sp. nov., a member of the family Sutterellaceae and Sutterella megalosphaeroides sp. nov., isolated from human faeces.</title>
        <authorList>
            <person name="Sakamoto M."/>
            <person name="Ikeyama N."/>
            <person name="Kunihiro T."/>
            <person name="Iino T."/>
            <person name="Yuki M."/>
            <person name="Ohkuma M."/>
        </authorList>
    </citation>
    <scope>NUCLEOTIDE SEQUENCE [LARGE SCALE GENOMIC DNA]</scope>
    <source>
        <strain evidence="2 3">4NBBH2</strain>
    </source>
</reference>
<feature type="transmembrane region" description="Helical" evidence="1">
    <location>
        <begin position="31"/>
        <end position="49"/>
    </location>
</feature>
<accession>A0A401LLH2</accession>
<dbReference type="Proteomes" id="UP000266091">
    <property type="component" value="Unassembled WGS sequence"/>
</dbReference>